<proteinExistence type="predicted"/>
<dbReference type="SUPFAM" id="SSF56112">
    <property type="entry name" value="Protein kinase-like (PK-like)"/>
    <property type="match status" value="1"/>
</dbReference>
<keyword evidence="1" id="KW-0418">Kinase</keyword>
<evidence type="ECO:0000313" key="1">
    <source>
        <dbReference type="EMBL" id="TNN22857.1"/>
    </source>
</evidence>
<keyword evidence="1" id="KW-0808">Transferase</keyword>
<name>A0A4Z2E288_9TELE</name>
<accession>A0A4Z2E288</accession>
<dbReference type="GO" id="GO:0016301">
    <property type="term" value="F:kinase activity"/>
    <property type="evidence" value="ECO:0007669"/>
    <property type="project" value="UniProtKB-KW"/>
</dbReference>
<dbReference type="Gene3D" id="3.30.200.20">
    <property type="entry name" value="Phosphorylase Kinase, domain 1"/>
    <property type="match status" value="1"/>
</dbReference>
<protein>
    <submittedName>
        <fullName evidence="1">Serine/threonine-protein kinase 32A</fullName>
    </submittedName>
</protein>
<keyword evidence="2" id="KW-1185">Reference proteome</keyword>
<gene>
    <name evidence="1" type="primary">Stk32a</name>
    <name evidence="1" type="ORF">EYF80_067026</name>
</gene>
<organism evidence="1 2">
    <name type="scientific">Liparis tanakae</name>
    <name type="common">Tanaka's snailfish</name>
    <dbReference type="NCBI Taxonomy" id="230148"/>
    <lineage>
        <taxon>Eukaryota</taxon>
        <taxon>Metazoa</taxon>
        <taxon>Chordata</taxon>
        <taxon>Craniata</taxon>
        <taxon>Vertebrata</taxon>
        <taxon>Euteleostomi</taxon>
        <taxon>Actinopterygii</taxon>
        <taxon>Neopterygii</taxon>
        <taxon>Teleostei</taxon>
        <taxon>Neoteleostei</taxon>
        <taxon>Acanthomorphata</taxon>
        <taxon>Eupercaria</taxon>
        <taxon>Perciformes</taxon>
        <taxon>Cottioidei</taxon>
        <taxon>Cottales</taxon>
        <taxon>Liparidae</taxon>
        <taxon>Liparis</taxon>
    </lineage>
</organism>
<sequence length="40" mass="5017">MYAMKYMNKLKCVERNEVRNVLKEQQIMQNLEHPFLVNFW</sequence>
<dbReference type="EMBL" id="SRLO01020734">
    <property type="protein sequence ID" value="TNN22857.1"/>
    <property type="molecule type" value="Genomic_DNA"/>
</dbReference>
<dbReference type="Proteomes" id="UP000314294">
    <property type="component" value="Unassembled WGS sequence"/>
</dbReference>
<evidence type="ECO:0000313" key="2">
    <source>
        <dbReference type="Proteomes" id="UP000314294"/>
    </source>
</evidence>
<dbReference type="InterPro" id="IPR011009">
    <property type="entry name" value="Kinase-like_dom_sf"/>
</dbReference>
<dbReference type="AlphaFoldDB" id="A0A4Z2E288"/>
<reference evidence="1 2" key="1">
    <citation type="submission" date="2019-03" db="EMBL/GenBank/DDBJ databases">
        <title>First draft genome of Liparis tanakae, snailfish: a comprehensive survey of snailfish specific genes.</title>
        <authorList>
            <person name="Kim W."/>
            <person name="Song I."/>
            <person name="Jeong J.-H."/>
            <person name="Kim D."/>
            <person name="Kim S."/>
            <person name="Ryu S."/>
            <person name="Song J.Y."/>
            <person name="Lee S.K."/>
        </authorList>
    </citation>
    <scope>NUCLEOTIDE SEQUENCE [LARGE SCALE GENOMIC DNA]</scope>
    <source>
        <tissue evidence="1">Muscle</tissue>
    </source>
</reference>
<comment type="caution">
    <text evidence="1">The sequence shown here is derived from an EMBL/GenBank/DDBJ whole genome shotgun (WGS) entry which is preliminary data.</text>
</comment>